<dbReference type="SUPFAM" id="SSF53756">
    <property type="entry name" value="UDP-Glycosyltransferase/glycogen phosphorylase"/>
    <property type="match status" value="1"/>
</dbReference>
<dbReference type="PANTHER" id="PTHR30160">
    <property type="entry name" value="TETRAACYLDISACCHARIDE 4'-KINASE-RELATED"/>
    <property type="match status" value="1"/>
</dbReference>
<keyword evidence="4" id="KW-1185">Reference proteome</keyword>
<dbReference type="OrthoDB" id="9797795at2"/>
<dbReference type="AlphaFoldDB" id="E2ZDC7"/>
<dbReference type="InterPro" id="IPR051199">
    <property type="entry name" value="LPS_LOS_Heptosyltrfase"/>
</dbReference>
<dbReference type="InterPro" id="IPR002201">
    <property type="entry name" value="Glyco_trans_9"/>
</dbReference>
<dbReference type="GO" id="GO:0005829">
    <property type="term" value="C:cytosol"/>
    <property type="evidence" value="ECO:0007669"/>
    <property type="project" value="TreeGrafter"/>
</dbReference>
<dbReference type="HOGENOM" id="CLU_038371_0_0_9"/>
<reference evidence="3 4" key="1">
    <citation type="submission" date="2010-08" db="EMBL/GenBank/DDBJ databases">
        <authorList>
            <person name="Weinstock G."/>
            <person name="Sodergren E."/>
            <person name="Clifton S."/>
            <person name="Fulton L."/>
            <person name="Fulton B."/>
            <person name="Courtney L."/>
            <person name="Fronick C."/>
            <person name="Harrison M."/>
            <person name="Strong C."/>
            <person name="Farmer C."/>
            <person name="Delahaunty K."/>
            <person name="Markovic C."/>
            <person name="Hall O."/>
            <person name="Minx P."/>
            <person name="Tomlinson C."/>
            <person name="Mitreva M."/>
            <person name="Hou S."/>
            <person name="Chen J."/>
            <person name="Wollam A."/>
            <person name="Pepin K.H."/>
            <person name="Johnson M."/>
            <person name="Bhonagiri V."/>
            <person name="Zhang X."/>
            <person name="Suruliraj S."/>
            <person name="Warren W."/>
            <person name="Chinwalla A."/>
            <person name="Mardis E.R."/>
            <person name="Wilson R.K."/>
        </authorList>
    </citation>
    <scope>NUCLEOTIDE SEQUENCE [LARGE SCALE GENOMIC DNA]</scope>
    <source>
        <strain evidence="3 4">F0359</strain>
    </source>
</reference>
<sequence>MEPYKNILIIKMSSLGDVLHALPTLHALRQNCPRARIVWAVHENFSALLPEKPFIDDIVYVDKKKLKKLSYWFELRKTLHAYHFDLSIDLQGLAKSAIVAFNSGARKKVGYWEMREGSCLISKGLKGPHAYDHVIERYLDVVRCLGGTVNDVEFPLASIEKERVEVAAKLATLTGGKPYIVVVPGTRRAVKEWPVDYWANFVARVAYSGMYTVLLGSADDEEKGRLICEGVCFYCKEAGDYVINKIGYTSLKELTAYIEGATLFVSVDTGPLHIANALKKELIALFGPTSPERTGPYGGKNGDYIHLVVSPTSTATTEHPVTDDPECMKAITVDSVWQTYEEVMEKRNDRLN</sequence>
<evidence type="ECO:0000313" key="3">
    <source>
        <dbReference type="EMBL" id="EFQ03686.1"/>
    </source>
</evidence>
<gene>
    <name evidence="3" type="ORF">HMPREF9429_01636</name>
</gene>
<dbReference type="Gene3D" id="3.40.50.2000">
    <property type="entry name" value="Glycogen Phosphorylase B"/>
    <property type="match status" value="2"/>
</dbReference>
<proteinExistence type="predicted"/>
<evidence type="ECO:0000256" key="1">
    <source>
        <dbReference type="ARBA" id="ARBA00022676"/>
    </source>
</evidence>
<dbReference type="GO" id="GO:0009244">
    <property type="term" value="P:lipopolysaccharide core region biosynthetic process"/>
    <property type="evidence" value="ECO:0007669"/>
    <property type="project" value="TreeGrafter"/>
</dbReference>
<protein>
    <submittedName>
        <fullName evidence="3">Putative lipopolysaccharide heptosyltransferase I</fullName>
    </submittedName>
</protein>
<comment type="caution">
    <text evidence="3">The sequence shown here is derived from an EMBL/GenBank/DDBJ whole genome shotgun (WGS) entry which is preliminary data.</text>
</comment>
<accession>E2ZDC7</accession>
<organism evidence="3 4">
    <name type="scientific">Megasphaera micronuciformis F0359</name>
    <dbReference type="NCBI Taxonomy" id="706434"/>
    <lineage>
        <taxon>Bacteria</taxon>
        <taxon>Bacillati</taxon>
        <taxon>Bacillota</taxon>
        <taxon>Negativicutes</taxon>
        <taxon>Veillonellales</taxon>
        <taxon>Veillonellaceae</taxon>
        <taxon>Megasphaera</taxon>
    </lineage>
</organism>
<dbReference type="eggNOG" id="COG0859">
    <property type="taxonomic scope" value="Bacteria"/>
</dbReference>
<dbReference type="STRING" id="706434.HMPREF9429_01636"/>
<dbReference type="GO" id="GO:0008713">
    <property type="term" value="F:ADP-heptose-lipopolysaccharide heptosyltransferase activity"/>
    <property type="evidence" value="ECO:0007669"/>
    <property type="project" value="TreeGrafter"/>
</dbReference>
<dbReference type="Pfam" id="PF01075">
    <property type="entry name" value="Glyco_transf_9"/>
    <property type="match status" value="1"/>
</dbReference>
<dbReference type="PANTHER" id="PTHR30160:SF1">
    <property type="entry name" value="LIPOPOLYSACCHARIDE 1,2-N-ACETYLGLUCOSAMINETRANSFERASE-RELATED"/>
    <property type="match status" value="1"/>
</dbReference>
<dbReference type="Proteomes" id="UP000003195">
    <property type="component" value="Unassembled WGS sequence"/>
</dbReference>
<dbReference type="EMBL" id="AECS01000039">
    <property type="protein sequence ID" value="EFQ03686.1"/>
    <property type="molecule type" value="Genomic_DNA"/>
</dbReference>
<evidence type="ECO:0000313" key="4">
    <source>
        <dbReference type="Proteomes" id="UP000003195"/>
    </source>
</evidence>
<keyword evidence="2 3" id="KW-0808">Transferase</keyword>
<dbReference type="CDD" id="cd03789">
    <property type="entry name" value="GT9_LPS_heptosyltransferase"/>
    <property type="match status" value="1"/>
</dbReference>
<name>E2ZDC7_9FIRM</name>
<evidence type="ECO:0000256" key="2">
    <source>
        <dbReference type="ARBA" id="ARBA00022679"/>
    </source>
</evidence>
<dbReference type="RefSeq" id="WP_006942942.1">
    <property type="nucleotide sequence ID" value="NZ_GL538208.1"/>
</dbReference>
<keyword evidence="1" id="KW-0328">Glycosyltransferase</keyword>